<dbReference type="Gene3D" id="3.10.490.10">
    <property type="entry name" value="Gamma-glutamyl cyclotransferase-like"/>
    <property type="match status" value="1"/>
</dbReference>
<dbReference type="EMBL" id="VFLP01000039">
    <property type="protein sequence ID" value="TRX92116.1"/>
    <property type="molecule type" value="Genomic_DNA"/>
</dbReference>
<dbReference type="Proteomes" id="UP000319160">
    <property type="component" value="Unassembled WGS sequence"/>
</dbReference>
<dbReference type="InterPro" id="IPR013024">
    <property type="entry name" value="GGCT-like"/>
</dbReference>
<evidence type="ECO:0000256" key="2">
    <source>
        <dbReference type="ARBA" id="ARBA00023239"/>
    </source>
</evidence>
<dbReference type="CDD" id="cd06661">
    <property type="entry name" value="GGCT_like"/>
    <property type="match status" value="1"/>
</dbReference>
<name>A0A553HVY2_9PEZI</name>
<organism evidence="5 6">
    <name type="scientific">Xylaria flabelliformis</name>
    <dbReference type="NCBI Taxonomy" id="2512241"/>
    <lineage>
        <taxon>Eukaryota</taxon>
        <taxon>Fungi</taxon>
        <taxon>Dikarya</taxon>
        <taxon>Ascomycota</taxon>
        <taxon>Pezizomycotina</taxon>
        <taxon>Sordariomycetes</taxon>
        <taxon>Xylariomycetidae</taxon>
        <taxon>Xylariales</taxon>
        <taxon>Xylariaceae</taxon>
        <taxon>Xylaria</taxon>
    </lineage>
</organism>
<evidence type="ECO:0000313" key="6">
    <source>
        <dbReference type="Proteomes" id="UP000319160"/>
    </source>
</evidence>
<reference evidence="6" key="1">
    <citation type="submission" date="2019-06" db="EMBL/GenBank/DDBJ databases">
        <title>Draft genome sequence of the griseofulvin-producing fungus Xylaria cubensis strain G536.</title>
        <authorList>
            <person name="Mead M.E."/>
            <person name="Raja H.A."/>
            <person name="Steenwyk J.L."/>
            <person name="Knowles S.L."/>
            <person name="Oberlies N.H."/>
            <person name="Rokas A."/>
        </authorList>
    </citation>
    <scope>NUCLEOTIDE SEQUENCE [LARGE SCALE GENOMIC DNA]</scope>
    <source>
        <strain evidence="6">G536</strain>
    </source>
</reference>
<keyword evidence="6" id="KW-1185">Reference proteome</keyword>
<sequence length="250" mass="29040">MYGQFHAPVPSTRLYFAYGNNLWLEHMANRCPESVYVGRAVLPDHCWYIDRKGVANIASHTGSTVHGLVFEITANDEIRLDRSERIKHGSYTKEYKRVNLYETPEPMQMFTRQMVKDGGPKQIIKRFGYSIRTIEKYGHADVLVYFSQSFVLNGQACDHFVGQMNRGIRDAISLGVPQAYFKNVVRKWIPRRENLHNPERLNQRSLVNYQAPILSARRPTRITGGRRFTKDLGNETDYQTPHLIIEVCRY</sequence>
<dbReference type="GO" id="GO:0003839">
    <property type="term" value="F:gamma-glutamylcyclotransferase activity"/>
    <property type="evidence" value="ECO:0007669"/>
    <property type="project" value="UniProtKB-EC"/>
</dbReference>
<dbReference type="InterPro" id="IPR017939">
    <property type="entry name" value="G-Glutamylcylcotransferase"/>
</dbReference>
<evidence type="ECO:0000256" key="3">
    <source>
        <dbReference type="PIRSR" id="PIRSR617939-1"/>
    </source>
</evidence>
<dbReference type="AlphaFoldDB" id="A0A553HVY2"/>
<feature type="active site" description="Proton acceptor" evidence="3">
    <location>
        <position position="84"/>
    </location>
</feature>
<dbReference type="EC" id="4.3.2.9" evidence="1"/>
<protein>
    <recommendedName>
        <fullName evidence="1">gamma-glutamylcyclotransferase</fullName>
        <ecNumber evidence="1">4.3.2.9</ecNumber>
    </recommendedName>
</protein>
<feature type="domain" description="Gamma-glutamylcyclotransferase AIG2-like" evidence="4">
    <location>
        <begin position="15"/>
        <end position="108"/>
    </location>
</feature>
<dbReference type="PANTHER" id="PTHR12935">
    <property type="entry name" value="GAMMA-GLUTAMYLCYCLOTRANSFERASE"/>
    <property type="match status" value="1"/>
</dbReference>
<evidence type="ECO:0000313" key="5">
    <source>
        <dbReference type="EMBL" id="TRX92116.1"/>
    </source>
</evidence>
<dbReference type="InterPro" id="IPR036568">
    <property type="entry name" value="GGCT-like_sf"/>
</dbReference>
<accession>A0A553HVY2</accession>
<dbReference type="SUPFAM" id="SSF110857">
    <property type="entry name" value="Gamma-glutamyl cyclotransferase-like"/>
    <property type="match status" value="1"/>
</dbReference>
<evidence type="ECO:0000256" key="1">
    <source>
        <dbReference type="ARBA" id="ARBA00012346"/>
    </source>
</evidence>
<dbReference type="InterPro" id="IPR009288">
    <property type="entry name" value="AIG2-like_dom"/>
</dbReference>
<evidence type="ECO:0000259" key="4">
    <source>
        <dbReference type="Pfam" id="PF06094"/>
    </source>
</evidence>
<proteinExistence type="predicted"/>
<dbReference type="OrthoDB" id="2924818at2759"/>
<comment type="caution">
    <text evidence="5">The sequence shown here is derived from an EMBL/GenBank/DDBJ whole genome shotgun (WGS) entry which is preliminary data.</text>
</comment>
<gene>
    <name evidence="5" type="ORF">FHL15_006983</name>
</gene>
<keyword evidence="2" id="KW-0456">Lyase</keyword>
<dbReference type="Pfam" id="PF06094">
    <property type="entry name" value="GGACT"/>
    <property type="match status" value="1"/>
</dbReference>
<dbReference type="STRING" id="2512241.A0A553HVY2"/>
<dbReference type="PANTHER" id="PTHR12935:SF0">
    <property type="entry name" value="GAMMA-GLUTAMYLCYCLOTRANSFERASE"/>
    <property type="match status" value="1"/>
</dbReference>